<comment type="caution">
    <text evidence="1">The sequence shown here is derived from an EMBL/GenBank/DDBJ whole genome shotgun (WGS) entry which is preliminary data.</text>
</comment>
<name>A0A1X2HAS8_SYNRA</name>
<evidence type="ECO:0000313" key="2">
    <source>
        <dbReference type="Proteomes" id="UP000242180"/>
    </source>
</evidence>
<keyword evidence="2" id="KW-1185">Reference proteome</keyword>
<gene>
    <name evidence="1" type="ORF">BCR43DRAFT_515867</name>
</gene>
<organism evidence="1 2">
    <name type="scientific">Syncephalastrum racemosum</name>
    <name type="common">Filamentous fungus</name>
    <dbReference type="NCBI Taxonomy" id="13706"/>
    <lineage>
        <taxon>Eukaryota</taxon>
        <taxon>Fungi</taxon>
        <taxon>Fungi incertae sedis</taxon>
        <taxon>Mucoromycota</taxon>
        <taxon>Mucoromycotina</taxon>
        <taxon>Mucoromycetes</taxon>
        <taxon>Mucorales</taxon>
        <taxon>Syncephalastraceae</taxon>
        <taxon>Syncephalastrum</taxon>
    </lineage>
</organism>
<dbReference type="InParanoid" id="A0A1X2HAS8"/>
<dbReference type="AlphaFoldDB" id="A0A1X2HAS8"/>
<reference evidence="1 2" key="1">
    <citation type="submission" date="2016-07" db="EMBL/GenBank/DDBJ databases">
        <title>Pervasive Adenine N6-methylation of Active Genes in Fungi.</title>
        <authorList>
            <consortium name="DOE Joint Genome Institute"/>
            <person name="Mondo S.J."/>
            <person name="Dannebaum R.O."/>
            <person name="Kuo R.C."/>
            <person name="Labutti K."/>
            <person name="Haridas S."/>
            <person name="Kuo A."/>
            <person name="Salamov A."/>
            <person name="Ahrendt S.R."/>
            <person name="Lipzen A."/>
            <person name="Sullivan W."/>
            <person name="Andreopoulos W.B."/>
            <person name="Clum A."/>
            <person name="Lindquist E."/>
            <person name="Daum C."/>
            <person name="Ramamoorthy G.K."/>
            <person name="Gryganskyi A."/>
            <person name="Culley D."/>
            <person name="Magnuson J.K."/>
            <person name="James T.Y."/>
            <person name="O'Malley M.A."/>
            <person name="Stajich J.E."/>
            <person name="Spatafora J.W."/>
            <person name="Visel A."/>
            <person name="Grigoriev I.V."/>
        </authorList>
    </citation>
    <scope>NUCLEOTIDE SEQUENCE [LARGE SCALE GENOMIC DNA]</scope>
    <source>
        <strain evidence="1 2">NRRL 2496</strain>
    </source>
</reference>
<dbReference type="EMBL" id="MCGN01000006">
    <property type="protein sequence ID" value="ORY95781.1"/>
    <property type="molecule type" value="Genomic_DNA"/>
</dbReference>
<accession>A0A1X2HAS8</accession>
<proteinExistence type="predicted"/>
<dbReference type="Proteomes" id="UP000242180">
    <property type="component" value="Unassembled WGS sequence"/>
</dbReference>
<sequence length="179" mass="20959">MSSTVKNYVSIRVMDRAHFQILLQYLPCENPRFGAATDQENPWRLDKREIHFVRRWSWARQWQEFGTLESSSGYSNEDYQHIMDNTEKLIATYGVQCARSRVTLMKTNASPSHEYPGGGHALGHNTVDREQSSGMIKAFELLACFLVELQEQGKLYRKIQFQQNQLEKQCRLKRAYHLL</sequence>
<evidence type="ECO:0000313" key="1">
    <source>
        <dbReference type="EMBL" id="ORY95781.1"/>
    </source>
</evidence>
<protein>
    <submittedName>
        <fullName evidence="1">Uncharacterized protein</fullName>
    </submittedName>
</protein>